<dbReference type="InParanoid" id="A0A672R634"/>
<evidence type="ECO:0000259" key="1">
    <source>
        <dbReference type="Pfam" id="PF26585"/>
    </source>
</evidence>
<dbReference type="Pfam" id="PF26585">
    <property type="entry name" value="STX17_N"/>
    <property type="match status" value="1"/>
</dbReference>
<keyword evidence="3" id="KW-1185">Reference proteome</keyword>
<reference evidence="2" key="2">
    <citation type="submission" date="2025-09" db="UniProtKB">
        <authorList>
            <consortium name="Ensembl"/>
        </authorList>
    </citation>
    <scope>IDENTIFICATION</scope>
</reference>
<dbReference type="Ensembl" id="ENSSGRT00000089415.1">
    <property type="protein sequence ID" value="ENSSGRP00000083958.1"/>
    <property type="gene ID" value="ENSSGRG00000042404.1"/>
</dbReference>
<sequence length="68" mass="8220">MAEEAGKLPLRRLEPPIQKFIKVAIPTDLERLHQHQHNIEKFQRNGQWDKLHQEHINSSLFFLFRNYS</sequence>
<dbReference type="Proteomes" id="UP000472262">
    <property type="component" value="Unassembled WGS sequence"/>
</dbReference>
<proteinExistence type="predicted"/>
<evidence type="ECO:0000313" key="3">
    <source>
        <dbReference type="Proteomes" id="UP000472262"/>
    </source>
</evidence>
<reference evidence="2" key="1">
    <citation type="submission" date="2025-08" db="UniProtKB">
        <authorList>
            <consortium name="Ensembl"/>
        </authorList>
    </citation>
    <scope>IDENTIFICATION</scope>
</reference>
<accession>A0A672R634</accession>
<feature type="domain" description="STX17-like N-terminal" evidence="1">
    <location>
        <begin position="11"/>
        <end position="59"/>
    </location>
</feature>
<organism evidence="2 3">
    <name type="scientific">Sinocyclocheilus grahami</name>
    <name type="common">Dianchi golden-line fish</name>
    <name type="synonym">Barbus grahami</name>
    <dbReference type="NCBI Taxonomy" id="75366"/>
    <lineage>
        <taxon>Eukaryota</taxon>
        <taxon>Metazoa</taxon>
        <taxon>Chordata</taxon>
        <taxon>Craniata</taxon>
        <taxon>Vertebrata</taxon>
        <taxon>Euteleostomi</taxon>
        <taxon>Actinopterygii</taxon>
        <taxon>Neopterygii</taxon>
        <taxon>Teleostei</taxon>
        <taxon>Ostariophysi</taxon>
        <taxon>Cypriniformes</taxon>
        <taxon>Cyprinidae</taxon>
        <taxon>Cyprininae</taxon>
        <taxon>Sinocyclocheilus</taxon>
    </lineage>
</organism>
<evidence type="ECO:0000313" key="2">
    <source>
        <dbReference type="Ensembl" id="ENSSGRP00000083958.1"/>
    </source>
</evidence>
<name>A0A672R634_SINGR</name>
<dbReference type="InterPro" id="IPR059001">
    <property type="entry name" value="STX17_N"/>
</dbReference>
<dbReference type="AlphaFoldDB" id="A0A672R634"/>
<dbReference type="OMA" id="RILNCMC"/>
<protein>
    <recommendedName>
        <fullName evidence="1">STX17-like N-terminal domain-containing protein</fullName>
    </recommendedName>
</protein>